<organism evidence="1 2">
    <name type="scientific">Gossypium davidsonii</name>
    <name type="common">Davidson's cotton</name>
    <name type="synonym">Gossypium klotzschianum subsp. davidsonii</name>
    <dbReference type="NCBI Taxonomy" id="34287"/>
    <lineage>
        <taxon>Eukaryota</taxon>
        <taxon>Viridiplantae</taxon>
        <taxon>Streptophyta</taxon>
        <taxon>Embryophyta</taxon>
        <taxon>Tracheophyta</taxon>
        <taxon>Spermatophyta</taxon>
        <taxon>Magnoliopsida</taxon>
        <taxon>eudicotyledons</taxon>
        <taxon>Gunneridae</taxon>
        <taxon>Pentapetalae</taxon>
        <taxon>rosids</taxon>
        <taxon>malvids</taxon>
        <taxon>Malvales</taxon>
        <taxon>Malvaceae</taxon>
        <taxon>Malvoideae</taxon>
        <taxon>Gossypium</taxon>
    </lineage>
</organism>
<dbReference type="AlphaFoldDB" id="A0A7J8T1D4"/>
<protein>
    <submittedName>
        <fullName evidence="1">Uncharacterized protein</fullName>
    </submittedName>
</protein>
<accession>A0A7J8T1D4</accession>
<sequence>MVVCVDLNKPLVSRVKINGRLKMVEYDALPNVCFTYGLYWKGSLEIKTGGVNCVDGLHFLVLEIDGTKTNTARRAVMEGIFDRDVNEEGIEPNNIGASVACKERVGGFANGSLMDWLGNVENLDNFQFQTVNVQPILNASRHMTSTS</sequence>
<comment type="caution">
    <text evidence="1">The sequence shown here is derived from an EMBL/GenBank/DDBJ whole genome shotgun (WGS) entry which is preliminary data.</text>
</comment>
<evidence type="ECO:0000313" key="1">
    <source>
        <dbReference type="EMBL" id="MBA0632169.1"/>
    </source>
</evidence>
<dbReference type="EMBL" id="JABFAC010000013">
    <property type="protein sequence ID" value="MBA0632169.1"/>
    <property type="molecule type" value="Genomic_DNA"/>
</dbReference>
<keyword evidence="2" id="KW-1185">Reference proteome</keyword>
<dbReference type="Proteomes" id="UP000593561">
    <property type="component" value="Unassembled WGS sequence"/>
</dbReference>
<gene>
    <name evidence="1" type="ORF">Godav_000963</name>
</gene>
<evidence type="ECO:0000313" key="2">
    <source>
        <dbReference type="Proteomes" id="UP000593561"/>
    </source>
</evidence>
<reference evidence="1 2" key="1">
    <citation type="journal article" date="2019" name="Genome Biol. Evol.">
        <title>Insights into the evolution of the New World diploid cottons (Gossypium, subgenus Houzingenia) based on genome sequencing.</title>
        <authorList>
            <person name="Grover C.E."/>
            <person name="Arick M.A. 2nd"/>
            <person name="Thrash A."/>
            <person name="Conover J.L."/>
            <person name="Sanders W.S."/>
            <person name="Peterson D.G."/>
            <person name="Frelichowski J.E."/>
            <person name="Scheffler J.A."/>
            <person name="Scheffler B.E."/>
            <person name="Wendel J.F."/>
        </authorList>
    </citation>
    <scope>NUCLEOTIDE SEQUENCE [LARGE SCALE GENOMIC DNA]</scope>
    <source>
        <strain evidence="1">27</strain>
        <tissue evidence="1">Leaf</tissue>
    </source>
</reference>
<proteinExistence type="predicted"/>
<name>A0A7J8T1D4_GOSDV</name>